<reference evidence="2 3" key="1">
    <citation type="journal article" date="2014" name="Int. J. Syst. Evol. Microbiol.">
        <title>Lysinibacillus halotolerans sp. nov., isolated from saline-alkaline soil.</title>
        <authorList>
            <person name="Kong D."/>
            <person name="Wang Y."/>
            <person name="Zhao B."/>
            <person name="Li Y."/>
            <person name="Song J."/>
            <person name="Zhai Y."/>
            <person name="Zhang C."/>
            <person name="Wang H."/>
            <person name="Chen X."/>
            <person name="Zhao B."/>
            <person name="Ruan Z."/>
        </authorList>
    </citation>
    <scope>NUCLEOTIDE SEQUENCE [LARGE SCALE GENOMIC DNA]</scope>
    <source>
        <strain evidence="2 3">MCCC 1A12703</strain>
    </source>
</reference>
<proteinExistence type="predicted"/>
<dbReference type="Proteomes" id="UP000279909">
    <property type="component" value="Unassembled WGS sequence"/>
</dbReference>
<protein>
    <recommendedName>
        <fullName evidence="4">DUF5082 domain-containing protein</fullName>
    </recommendedName>
</protein>
<gene>
    <name evidence="2" type="ORF">EC501_05665</name>
</gene>
<feature type="coiled-coil region" evidence="1">
    <location>
        <begin position="8"/>
        <end position="42"/>
    </location>
</feature>
<organism evidence="2 3">
    <name type="scientific">Lysinibacillus halotolerans</name>
    <dbReference type="NCBI Taxonomy" id="1368476"/>
    <lineage>
        <taxon>Bacteria</taxon>
        <taxon>Bacillati</taxon>
        <taxon>Bacillota</taxon>
        <taxon>Bacilli</taxon>
        <taxon>Bacillales</taxon>
        <taxon>Bacillaceae</taxon>
        <taxon>Lysinibacillus</taxon>
    </lineage>
</organism>
<keyword evidence="1" id="KW-0175">Coiled coil</keyword>
<name>A0A3M8HDY9_9BACI</name>
<comment type="caution">
    <text evidence="2">The sequence shown here is derived from an EMBL/GenBank/DDBJ whole genome shotgun (WGS) entry which is preliminary data.</text>
</comment>
<evidence type="ECO:0000313" key="3">
    <source>
        <dbReference type="Proteomes" id="UP000279909"/>
    </source>
</evidence>
<sequence>MVLESYVLEDLNNWYVEVENELAKIQKVIDEKKKRMRIIEARWDIIRNSFDELEDNLEQEEIEKQWNLHGRHLEDEYNLLEIELSATNSEIVEKKRSLEAIKLNIDKVIKASVISHDL</sequence>
<evidence type="ECO:0000256" key="1">
    <source>
        <dbReference type="SAM" id="Coils"/>
    </source>
</evidence>
<evidence type="ECO:0008006" key="4">
    <source>
        <dbReference type="Google" id="ProtNLM"/>
    </source>
</evidence>
<accession>A0A3M8HDY9</accession>
<evidence type="ECO:0000313" key="2">
    <source>
        <dbReference type="EMBL" id="RND00261.1"/>
    </source>
</evidence>
<dbReference type="AlphaFoldDB" id="A0A3M8HDY9"/>
<dbReference type="EMBL" id="RHLQ01000009">
    <property type="protein sequence ID" value="RND00261.1"/>
    <property type="molecule type" value="Genomic_DNA"/>
</dbReference>
<keyword evidence="3" id="KW-1185">Reference proteome</keyword>